<dbReference type="AlphaFoldDB" id="A0A1G6J8R0"/>
<evidence type="ECO:0000313" key="2">
    <source>
        <dbReference type="Proteomes" id="UP000199501"/>
    </source>
</evidence>
<dbReference type="EMBL" id="FMZZ01000001">
    <property type="protein sequence ID" value="SDC14735.1"/>
    <property type="molecule type" value="Genomic_DNA"/>
</dbReference>
<gene>
    <name evidence="1" type="ORF">SAMN05216174_101276</name>
</gene>
<proteinExistence type="predicted"/>
<evidence type="ECO:0000313" key="1">
    <source>
        <dbReference type="EMBL" id="SDC14735.1"/>
    </source>
</evidence>
<organism evidence="1 2">
    <name type="scientific">Actinokineospora iranica</name>
    <dbReference type="NCBI Taxonomy" id="1271860"/>
    <lineage>
        <taxon>Bacteria</taxon>
        <taxon>Bacillati</taxon>
        <taxon>Actinomycetota</taxon>
        <taxon>Actinomycetes</taxon>
        <taxon>Pseudonocardiales</taxon>
        <taxon>Pseudonocardiaceae</taxon>
        <taxon>Actinokineospora</taxon>
    </lineage>
</organism>
<accession>A0A1G6J8R0</accession>
<keyword evidence="2" id="KW-1185">Reference proteome</keyword>
<dbReference type="Proteomes" id="UP000199501">
    <property type="component" value="Unassembled WGS sequence"/>
</dbReference>
<name>A0A1G6J8R0_9PSEU</name>
<sequence>MGDPQAGESKAVYWRMRAPRKTEAAFTTRNVGKAASL</sequence>
<protein>
    <submittedName>
        <fullName evidence="1">Uncharacterized protein</fullName>
    </submittedName>
</protein>
<reference evidence="2" key="1">
    <citation type="submission" date="2016-10" db="EMBL/GenBank/DDBJ databases">
        <authorList>
            <person name="Varghese N."/>
            <person name="Submissions S."/>
        </authorList>
    </citation>
    <scope>NUCLEOTIDE SEQUENCE [LARGE SCALE GENOMIC DNA]</scope>
    <source>
        <strain evidence="2">IBRC-M 10403</strain>
    </source>
</reference>
<dbReference type="STRING" id="1271860.SAMN05216174_101276"/>